<evidence type="ECO:0000313" key="3">
    <source>
        <dbReference type="Proteomes" id="UP000002420"/>
    </source>
</evidence>
<dbReference type="Proteomes" id="UP000002420">
    <property type="component" value="Chromosome"/>
</dbReference>
<organism evidence="2 3">
    <name type="scientific">Trichlorobacter lovleyi (strain ATCC BAA-1151 / DSM 17278 / SZ)</name>
    <name type="common">Geobacter lovleyi</name>
    <dbReference type="NCBI Taxonomy" id="398767"/>
    <lineage>
        <taxon>Bacteria</taxon>
        <taxon>Pseudomonadati</taxon>
        <taxon>Thermodesulfobacteriota</taxon>
        <taxon>Desulfuromonadia</taxon>
        <taxon>Geobacterales</taxon>
        <taxon>Geobacteraceae</taxon>
        <taxon>Trichlorobacter</taxon>
    </lineage>
</organism>
<gene>
    <name evidence="2" type="ordered locus">Glov_0792</name>
</gene>
<dbReference type="EMBL" id="CP001089">
    <property type="protein sequence ID" value="ACD94518.1"/>
    <property type="molecule type" value="Genomic_DNA"/>
</dbReference>
<dbReference type="CDD" id="cd06915">
    <property type="entry name" value="NTP_transferase_WcbM_like"/>
    <property type="match status" value="1"/>
</dbReference>
<feature type="domain" description="Nucleotidyl transferase" evidence="1">
    <location>
        <begin position="6"/>
        <end position="228"/>
    </location>
</feature>
<dbReference type="Gene3D" id="3.90.550.10">
    <property type="entry name" value="Spore Coat Polysaccharide Biosynthesis Protein SpsA, Chain A"/>
    <property type="match status" value="1"/>
</dbReference>
<dbReference type="PANTHER" id="PTHR22572">
    <property type="entry name" value="SUGAR-1-PHOSPHATE GUANYL TRANSFERASE"/>
    <property type="match status" value="1"/>
</dbReference>
<dbReference type="STRING" id="398767.Glov_0792"/>
<protein>
    <submittedName>
        <fullName evidence="2">Nucleotidyl transferase</fullName>
    </submittedName>
</protein>
<dbReference type="InterPro" id="IPR050486">
    <property type="entry name" value="Mannose-1P_guanyltransferase"/>
</dbReference>
<evidence type="ECO:0000313" key="2">
    <source>
        <dbReference type="EMBL" id="ACD94518.1"/>
    </source>
</evidence>
<reference evidence="2 3" key="1">
    <citation type="submission" date="2008-05" db="EMBL/GenBank/DDBJ databases">
        <title>Complete sequence of chromosome of Geobacter lovleyi SZ.</title>
        <authorList>
            <consortium name="US DOE Joint Genome Institute"/>
            <person name="Lucas S."/>
            <person name="Copeland A."/>
            <person name="Lapidus A."/>
            <person name="Glavina del Rio T."/>
            <person name="Dalin E."/>
            <person name="Tice H."/>
            <person name="Bruce D."/>
            <person name="Goodwin L."/>
            <person name="Pitluck S."/>
            <person name="Chertkov O."/>
            <person name="Meincke L."/>
            <person name="Brettin T."/>
            <person name="Detter J.C."/>
            <person name="Han C."/>
            <person name="Tapia R."/>
            <person name="Kuske C.R."/>
            <person name="Schmutz J."/>
            <person name="Larimer F."/>
            <person name="Land M."/>
            <person name="Hauser L."/>
            <person name="Kyrpides N."/>
            <person name="Mikhailova N."/>
            <person name="Sung Y."/>
            <person name="Fletcher K.E."/>
            <person name="Ritalahti K.M."/>
            <person name="Loeffler F.E."/>
            <person name="Richardson P."/>
        </authorList>
    </citation>
    <scope>NUCLEOTIDE SEQUENCE [LARGE SCALE GENOMIC DNA]</scope>
    <source>
        <strain evidence="3">ATCC BAA-1151 / DSM 17278 / SZ</strain>
    </source>
</reference>
<dbReference type="OrthoDB" id="9788272at2"/>
<accession>B3E4K3</accession>
<dbReference type="InterPro" id="IPR005835">
    <property type="entry name" value="NTP_transferase_dom"/>
</dbReference>
<dbReference type="KEGG" id="glo:Glov_0792"/>
<dbReference type="SUPFAM" id="SSF53448">
    <property type="entry name" value="Nucleotide-diphospho-sugar transferases"/>
    <property type="match status" value="1"/>
</dbReference>
<keyword evidence="2" id="KW-0808">Transferase</keyword>
<dbReference type="AlphaFoldDB" id="B3E4K3"/>
<dbReference type="GO" id="GO:0016740">
    <property type="term" value="F:transferase activity"/>
    <property type="evidence" value="ECO:0007669"/>
    <property type="project" value="UniProtKB-KW"/>
</dbReference>
<proteinExistence type="predicted"/>
<dbReference type="Pfam" id="PF00483">
    <property type="entry name" value="NTP_transferase"/>
    <property type="match status" value="1"/>
</dbReference>
<evidence type="ECO:0000259" key="1">
    <source>
        <dbReference type="Pfam" id="PF00483"/>
    </source>
</evidence>
<dbReference type="RefSeq" id="WP_012468874.1">
    <property type="nucleotide sequence ID" value="NC_010814.1"/>
</dbReference>
<keyword evidence="3" id="KW-1185">Reference proteome</keyword>
<name>B3E4K3_TRIL1</name>
<dbReference type="InterPro" id="IPR029044">
    <property type="entry name" value="Nucleotide-diphossugar_trans"/>
</dbReference>
<dbReference type="HOGENOM" id="CLU_029499_2_0_7"/>
<dbReference type="eggNOG" id="COG1208">
    <property type="taxonomic scope" value="Bacteria"/>
</dbReference>
<sequence>MGGFEAVILAGGAGTRLRSVVSDLPKPMAGVAGRPFLAYQLDYLVASGASRLILSVGYRREKIMEFFGDRYAGVPVSYVVEEEPLGTGGAIRESLRAVCGESALVLNGDTFFPVDLNGMLRTLHANDCGLVMAVKELFRFDRYGTVVMVKDRITGFRAKGLCERGYINGGIYAVTKAITTLFPDRQAFSFEADFLEQQVGRIGVVPFCSDAYFIDIGIPEDYQRAQHELPLQGGEKR</sequence>